<evidence type="ECO:0000256" key="8">
    <source>
        <dbReference type="ARBA" id="ARBA00023136"/>
    </source>
</evidence>
<evidence type="ECO:0000256" key="10">
    <source>
        <dbReference type="SAM" id="Phobius"/>
    </source>
</evidence>
<evidence type="ECO:0000256" key="6">
    <source>
        <dbReference type="ARBA" id="ARBA00022824"/>
    </source>
</evidence>
<keyword evidence="7 10" id="KW-1133">Transmembrane helix</keyword>
<dbReference type="Proteomes" id="UP000034947">
    <property type="component" value="Unassembled WGS sequence"/>
</dbReference>
<keyword evidence="6" id="KW-0256">Endoplasmic reticulum</keyword>
<keyword evidence="13" id="KW-1185">Reference proteome</keyword>
<dbReference type="InterPro" id="IPR004853">
    <property type="entry name" value="Sugar_P_trans_dom"/>
</dbReference>
<comment type="subunit">
    <text evidence="4">Homooligomer.</text>
</comment>
<dbReference type="Pfam" id="PF03151">
    <property type="entry name" value="TPT"/>
    <property type="match status" value="1"/>
</dbReference>
<feature type="transmembrane region" description="Helical" evidence="10">
    <location>
        <begin position="133"/>
        <end position="150"/>
    </location>
</feature>
<organism evidence="12 13">
    <name type="scientific">Aspergillus ochraceoroseus</name>
    <dbReference type="NCBI Taxonomy" id="138278"/>
    <lineage>
        <taxon>Eukaryota</taxon>
        <taxon>Fungi</taxon>
        <taxon>Dikarya</taxon>
        <taxon>Ascomycota</taxon>
        <taxon>Pezizomycotina</taxon>
        <taxon>Eurotiomycetes</taxon>
        <taxon>Eurotiomycetidae</taxon>
        <taxon>Eurotiales</taxon>
        <taxon>Aspergillaceae</taxon>
        <taxon>Aspergillus</taxon>
        <taxon>Aspergillus subgen. Nidulantes</taxon>
    </lineage>
</organism>
<feature type="transmembrane region" description="Helical" evidence="10">
    <location>
        <begin position="214"/>
        <end position="238"/>
    </location>
</feature>
<feature type="transmembrane region" description="Helical" evidence="10">
    <location>
        <begin position="385"/>
        <end position="407"/>
    </location>
</feature>
<gene>
    <name evidence="12" type="ORF">AOCH_007276</name>
</gene>
<comment type="caution">
    <text evidence="12">The sequence shown here is derived from an EMBL/GenBank/DDBJ whole genome shotgun (WGS) entry which is preliminary data.</text>
</comment>
<evidence type="ECO:0000313" key="13">
    <source>
        <dbReference type="Proteomes" id="UP000034947"/>
    </source>
</evidence>
<evidence type="ECO:0000313" key="12">
    <source>
        <dbReference type="EMBL" id="KKK12182.1"/>
    </source>
</evidence>
<feature type="transmembrane region" description="Helical" evidence="10">
    <location>
        <begin position="66"/>
        <end position="83"/>
    </location>
</feature>
<evidence type="ECO:0000256" key="9">
    <source>
        <dbReference type="SAM" id="MobiDB-lite"/>
    </source>
</evidence>
<feature type="transmembrane region" description="Helical" evidence="10">
    <location>
        <begin position="338"/>
        <end position="356"/>
    </location>
</feature>
<dbReference type="AlphaFoldDB" id="A0A0F8WLM8"/>
<dbReference type="PANTHER" id="PTHR11132">
    <property type="entry name" value="SOLUTE CARRIER FAMILY 35"/>
    <property type="match status" value="1"/>
</dbReference>
<feature type="region of interest" description="Disordered" evidence="9">
    <location>
        <begin position="28"/>
        <end position="59"/>
    </location>
</feature>
<reference evidence="12 13" key="1">
    <citation type="submission" date="2015-02" db="EMBL/GenBank/DDBJ databases">
        <title>Draft Genome Sequences of Two Closely-Related Aflatoxigenic Aspergillus Species Obtained from the Cote d'Ivoire.</title>
        <authorList>
            <person name="Moore G.G."/>
            <person name="Beltz S.B."/>
            <person name="Mack B.M."/>
        </authorList>
    </citation>
    <scope>NUCLEOTIDE SEQUENCE [LARGE SCALE GENOMIC DNA]</scope>
    <source>
        <strain evidence="12 13">SRRC1432</strain>
    </source>
</reference>
<feature type="transmembrane region" description="Helical" evidence="10">
    <location>
        <begin position="250"/>
        <end position="269"/>
    </location>
</feature>
<evidence type="ECO:0000256" key="1">
    <source>
        <dbReference type="ARBA" id="ARBA00003420"/>
    </source>
</evidence>
<feature type="transmembrane region" description="Helical" evidence="10">
    <location>
        <begin position="284"/>
        <end position="305"/>
    </location>
</feature>
<evidence type="ECO:0000259" key="11">
    <source>
        <dbReference type="Pfam" id="PF03151"/>
    </source>
</evidence>
<feature type="transmembrane region" description="Helical" evidence="10">
    <location>
        <begin position="95"/>
        <end position="113"/>
    </location>
</feature>
<keyword evidence="8 10" id="KW-0472">Membrane</keyword>
<sequence>FNQSSLLRPRPFDFQRFLSDQTRTFTMASEGEKMRTSGEVSRPEPTLPTVNPAVEKSEPPKPTFHPAIYVTTWIALSSSVILFNKHILDYAQFRFPIILTTWHLAFATFMTQLLARTTTLLDGRKTVKMTGRVYLRAIVPIGLFFSLSLICGNVTYLYLSVAFIQMLKATTPVAVLLATWGMGMAPVNLKVLMNVGIIVLGVVIASFGEIKFVFIGFIFQIGGIIFEATRLVMVQRLLSSAEYKMDPLVSLYYFAPVCAVMNGVCALFLEVPSLTMGHIYNVGVWTLLANAIVAFLLNVSVVFLIGKTSSLVMTLCGVLKDILLVAASMMIWQTPVTLLQFFGYSVALVGLVYYKLGGDKIKEYTGQANRAWAEYGVTHPSQRRFVIIGAVLLGFFLLVGLMAPSYAPDSVANVKGMLGGSASGHA</sequence>
<keyword evidence="5 10" id="KW-0812">Transmembrane</keyword>
<dbReference type="GO" id="GO:0005789">
    <property type="term" value="C:endoplasmic reticulum membrane"/>
    <property type="evidence" value="ECO:0007669"/>
    <property type="project" value="UniProtKB-SubCell"/>
</dbReference>
<dbReference type="OrthoDB" id="6418713at2759"/>
<evidence type="ECO:0000256" key="2">
    <source>
        <dbReference type="ARBA" id="ARBA00004477"/>
    </source>
</evidence>
<dbReference type="InterPro" id="IPR050186">
    <property type="entry name" value="TPT_transporter"/>
</dbReference>
<accession>A0A0F8WLM8</accession>
<proteinExistence type="inferred from homology"/>
<feature type="transmembrane region" description="Helical" evidence="10">
    <location>
        <begin position="156"/>
        <end position="179"/>
    </location>
</feature>
<evidence type="ECO:0000256" key="3">
    <source>
        <dbReference type="ARBA" id="ARBA00010425"/>
    </source>
</evidence>
<evidence type="ECO:0000256" key="7">
    <source>
        <dbReference type="ARBA" id="ARBA00022989"/>
    </source>
</evidence>
<feature type="transmembrane region" description="Helical" evidence="10">
    <location>
        <begin position="191"/>
        <end position="208"/>
    </location>
</feature>
<comment type="function">
    <text evidence="1">Involved in the import of GDP-mannose from the cytoplasm into the Golgi lumen.</text>
</comment>
<dbReference type="EMBL" id="JYKN01003506">
    <property type="protein sequence ID" value="KKK12182.1"/>
    <property type="molecule type" value="Genomic_DNA"/>
</dbReference>
<feature type="domain" description="Sugar phosphate transporter" evidence="11">
    <location>
        <begin position="67"/>
        <end position="354"/>
    </location>
</feature>
<comment type="subcellular location">
    <subcellularLocation>
        <location evidence="2">Endoplasmic reticulum membrane</location>
        <topology evidence="2">Multi-pass membrane protein</topology>
    </subcellularLocation>
</comment>
<evidence type="ECO:0000256" key="4">
    <source>
        <dbReference type="ARBA" id="ARBA00011182"/>
    </source>
</evidence>
<feature type="non-terminal residue" evidence="12">
    <location>
        <position position="1"/>
    </location>
</feature>
<feature type="transmembrane region" description="Helical" evidence="10">
    <location>
        <begin position="312"/>
        <end position="332"/>
    </location>
</feature>
<dbReference type="VEuPathDB" id="FungiDB:P175DRAFT_0504924"/>
<name>A0A0F8WLM8_9EURO</name>
<comment type="similarity">
    <text evidence="3">Belongs to the TPT transporter family. SLC35D subfamily.</text>
</comment>
<evidence type="ECO:0000256" key="5">
    <source>
        <dbReference type="ARBA" id="ARBA00022692"/>
    </source>
</evidence>
<protein>
    <recommendedName>
        <fullName evidence="11">Sugar phosphate transporter domain-containing protein</fullName>
    </recommendedName>
</protein>